<accession>A0A0E9QW81</accession>
<reference evidence="1" key="1">
    <citation type="submission" date="2014-11" db="EMBL/GenBank/DDBJ databases">
        <authorList>
            <person name="Amaro Gonzalez C."/>
        </authorList>
    </citation>
    <scope>NUCLEOTIDE SEQUENCE</scope>
</reference>
<proteinExistence type="predicted"/>
<dbReference type="EMBL" id="GBXM01088082">
    <property type="protein sequence ID" value="JAH20495.1"/>
    <property type="molecule type" value="Transcribed_RNA"/>
</dbReference>
<organism evidence="1">
    <name type="scientific">Anguilla anguilla</name>
    <name type="common">European freshwater eel</name>
    <name type="synonym">Muraena anguilla</name>
    <dbReference type="NCBI Taxonomy" id="7936"/>
    <lineage>
        <taxon>Eukaryota</taxon>
        <taxon>Metazoa</taxon>
        <taxon>Chordata</taxon>
        <taxon>Craniata</taxon>
        <taxon>Vertebrata</taxon>
        <taxon>Euteleostomi</taxon>
        <taxon>Actinopterygii</taxon>
        <taxon>Neopterygii</taxon>
        <taxon>Teleostei</taxon>
        <taxon>Anguilliformes</taxon>
        <taxon>Anguillidae</taxon>
        <taxon>Anguilla</taxon>
    </lineage>
</organism>
<protein>
    <submittedName>
        <fullName evidence="1">Uncharacterized protein</fullName>
    </submittedName>
</protein>
<name>A0A0E9QW81_ANGAN</name>
<sequence length="34" mass="3992">MMTDSVCRLGDDSFCRLIGRLLFHSRVVCYLNRN</sequence>
<reference evidence="1" key="2">
    <citation type="journal article" date="2015" name="Fish Shellfish Immunol.">
        <title>Early steps in the European eel (Anguilla anguilla)-Vibrio vulnificus interaction in the gills: Role of the RtxA13 toxin.</title>
        <authorList>
            <person name="Callol A."/>
            <person name="Pajuelo D."/>
            <person name="Ebbesson L."/>
            <person name="Teles M."/>
            <person name="MacKenzie S."/>
            <person name="Amaro C."/>
        </authorList>
    </citation>
    <scope>NUCLEOTIDE SEQUENCE</scope>
</reference>
<dbReference type="AlphaFoldDB" id="A0A0E9QW81"/>
<evidence type="ECO:0000313" key="1">
    <source>
        <dbReference type="EMBL" id="JAH20495.1"/>
    </source>
</evidence>